<dbReference type="OrthoDB" id="3543739at2"/>
<dbReference type="EMBL" id="SGWQ01000005">
    <property type="protein sequence ID" value="RZS37635.1"/>
    <property type="molecule type" value="Genomic_DNA"/>
</dbReference>
<accession>A0A4Q7KM68</accession>
<gene>
    <name evidence="1" type="ORF">EV193_105193</name>
</gene>
<organism evidence="1 2">
    <name type="scientific">Herbihabitans rhizosphaerae</name>
    <dbReference type="NCBI Taxonomy" id="1872711"/>
    <lineage>
        <taxon>Bacteria</taxon>
        <taxon>Bacillati</taxon>
        <taxon>Actinomycetota</taxon>
        <taxon>Actinomycetes</taxon>
        <taxon>Pseudonocardiales</taxon>
        <taxon>Pseudonocardiaceae</taxon>
        <taxon>Herbihabitans</taxon>
    </lineage>
</organism>
<evidence type="ECO:0000313" key="1">
    <source>
        <dbReference type="EMBL" id="RZS37635.1"/>
    </source>
</evidence>
<keyword evidence="2" id="KW-1185">Reference proteome</keyword>
<sequence>MSISVGPRFAADFARLITAERLDDLEAFLRPVELFDEPPLWTTFAQLSFLDDVPRPARDVLLIRAAVEHLTTVAALNGPDNDFFCMVSVPAEREPVKPCFFYTNPSNGRVLPHLRLTRQWSEFGALVSRAIDSPEFLVEEDPPGTPNRRVFVRESTALKWMHRFRAQTGTPVWSSYALERAFADTLFAPGDGVRDLLTALVDLWDTGDVELTETVRNLVKDIGALCFTKYKDAYQVSDFSWLSERLATSPRAATEFLAERVLLVR</sequence>
<comment type="caution">
    <text evidence="1">The sequence shown here is derived from an EMBL/GenBank/DDBJ whole genome shotgun (WGS) entry which is preliminary data.</text>
</comment>
<reference evidence="1 2" key="1">
    <citation type="submission" date="2019-02" db="EMBL/GenBank/DDBJ databases">
        <title>Genomic Encyclopedia of Type Strains, Phase IV (KMG-IV): sequencing the most valuable type-strain genomes for metagenomic binning, comparative biology and taxonomic classification.</title>
        <authorList>
            <person name="Goeker M."/>
        </authorList>
    </citation>
    <scope>NUCLEOTIDE SEQUENCE [LARGE SCALE GENOMIC DNA]</scope>
    <source>
        <strain evidence="1 2">DSM 101727</strain>
    </source>
</reference>
<protein>
    <submittedName>
        <fullName evidence="1">Uncharacterized protein</fullName>
    </submittedName>
</protein>
<dbReference type="RefSeq" id="WP_130345104.1">
    <property type="nucleotide sequence ID" value="NZ_SGWQ01000005.1"/>
</dbReference>
<dbReference type="Proteomes" id="UP000294257">
    <property type="component" value="Unassembled WGS sequence"/>
</dbReference>
<proteinExistence type="predicted"/>
<dbReference type="AlphaFoldDB" id="A0A4Q7KM68"/>
<name>A0A4Q7KM68_9PSEU</name>
<evidence type="ECO:0000313" key="2">
    <source>
        <dbReference type="Proteomes" id="UP000294257"/>
    </source>
</evidence>